<dbReference type="Gene3D" id="3.40.50.300">
    <property type="entry name" value="P-loop containing nucleotide triphosphate hydrolases"/>
    <property type="match status" value="1"/>
</dbReference>
<dbReference type="AlphaFoldDB" id="A0A9P4N0C2"/>
<dbReference type="Proteomes" id="UP000800093">
    <property type="component" value="Unassembled WGS sequence"/>
</dbReference>
<dbReference type="InterPro" id="IPR027417">
    <property type="entry name" value="P-loop_NTPase"/>
</dbReference>
<proteinExistence type="predicted"/>
<organism evidence="1 2">
    <name type="scientific">Lojkania enalia</name>
    <dbReference type="NCBI Taxonomy" id="147567"/>
    <lineage>
        <taxon>Eukaryota</taxon>
        <taxon>Fungi</taxon>
        <taxon>Dikarya</taxon>
        <taxon>Ascomycota</taxon>
        <taxon>Pezizomycotina</taxon>
        <taxon>Dothideomycetes</taxon>
        <taxon>Pleosporomycetidae</taxon>
        <taxon>Pleosporales</taxon>
        <taxon>Pleosporales incertae sedis</taxon>
        <taxon>Lojkania</taxon>
    </lineage>
</organism>
<dbReference type="OrthoDB" id="10042665at2759"/>
<dbReference type="PANTHER" id="PTHR46411">
    <property type="entry name" value="FAMILY ATPASE, PUTATIVE-RELATED"/>
    <property type="match status" value="1"/>
</dbReference>
<comment type="caution">
    <text evidence="1">The sequence shown here is derived from an EMBL/GenBank/DDBJ whole genome shotgun (WGS) entry which is preliminary data.</text>
</comment>
<protein>
    <submittedName>
        <fullName evidence="1">Uncharacterized protein</fullName>
    </submittedName>
</protein>
<evidence type="ECO:0000313" key="2">
    <source>
        <dbReference type="Proteomes" id="UP000800093"/>
    </source>
</evidence>
<dbReference type="PANTHER" id="PTHR46411:SF3">
    <property type="entry name" value="AAA+ ATPASE DOMAIN-CONTAINING PROTEIN"/>
    <property type="match status" value="1"/>
</dbReference>
<name>A0A9P4N0C2_9PLEO</name>
<feature type="non-terminal residue" evidence="1">
    <location>
        <position position="1"/>
    </location>
</feature>
<reference evidence="2" key="1">
    <citation type="journal article" date="2020" name="Stud. Mycol.">
        <title>101 Dothideomycetes genomes: A test case for predicting lifestyles and emergence of pathogens.</title>
        <authorList>
            <person name="Haridas S."/>
            <person name="Albert R."/>
            <person name="Binder M."/>
            <person name="Bloem J."/>
            <person name="LaButti K."/>
            <person name="Salamov A."/>
            <person name="Andreopoulos B."/>
            <person name="Baker S."/>
            <person name="Barry K."/>
            <person name="Bills G."/>
            <person name="Bluhm B."/>
            <person name="Cannon C."/>
            <person name="Castanera R."/>
            <person name="Culley D."/>
            <person name="Daum C."/>
            <person name="Ezra D."/>
            <person name="Gonzalez J."/>
            <person name="Henrissat B."/>
            <person name="Kuo A."/>
            <person name="Liang C."/>
            <person name="Lipzen A."/>
            <person name="Lutzoni F."/>
            <person name="Magnuson J."/>
            <person name="Mondo S."/>
            <person name="Nolan M."/>
            <person name="Ohm R."/>
            <person name="Pangilinan J."/>
            <person name="Park H.-J."/>
            <person name="Ramirez L."/>
            <person name="Alfaro M."/>
            <person name="Sun H."/>
            <person name="Tritt A."/>
            <person name="Yoshinaga Y."/>
            <person name="Zwiers L.-H."/>
            <person name="Turgeon B."/>
            <person name="Goodwin S."/>
            <person name="Spatafora J."/>
            <person name="Crous P."/>
            <person name="Grigoriev I."/>
        </authorList>
    </citation>
    <scope>NUCLEOTIDE SEQUENCE [LARGE SCALE GENOMIC DNA]</scope>
    <source>
        <strain evidence="2">CBS 304.66</strain>
    </source>
</reference>
<dbReference type="EMBL" id="ML986662">
    <property type="protein sequence ID" value="KAF2261207.1"/>
    <property type="molecule type" value="Genomic_DNA"/>
</dbReference>
<sequence length="90" mass="10057">FDYLRIDENYKVIIRALVYSHIRKGEIETGSMTLGFQDIINGKAKGLILLLHVAPRVCKTAIMEALARETQKPLFAITCGDLSHVSTILL</sequence>
<gene>
    <name evidence="1" type="ORF">CC78DRAFT_608637</name>
</gene>
<accession>A0A9P4N0C2</accession>
<evidence type="ECO:0000313" key="1">
    <source>
        <dbReference type="EMBL" id="KAF2261207.1"/>
    </source>
</evidence>
<keyword evidence="2" id="KW-1185">Reference proteome</keyword>